<sequence precursor="true">MPSKKKTASTAATVKTAPTKKQDSNPKSNRQKPRKRPVHIPINDRLDDGLALPEIVTLCGIRFPRKRAVGIATVKQQPAEYYPCEKCYYLKSIEDSFQIRH</sequence>
<name>A0A3G6IZ73_9CORY</name>
<keyword evidence="3" id="KW-1185">Reference proteome</keyword>
<dbReference type="Proteomes" id="UP000271587">
    <property type="component" value="Chromosome"/>
</dbReference>
<evidence type="ECO:0000256" key="1">
    <source>
        <dbReference type="SAM" id="MobiDB-lite"/>
    </source>
</evidence>
<feature type="compositionally biased region" description="Low complexity" evidence="1">
    <location>
        <begin position="8"/>
        <end position="19"/>
    </location>
</feature>
<feature type="compositionally biased region" description="Basic residues" evidence="1">
    <location>
        <begin position="29"/>
        <end position="38"/>
    </location>
</feature>
<dbReference type="KEGG" id="cgk:CGERO_03870"/>
<accession>A0A3G6IZ73</accession>
<evidence type="ECO:0000313" key="3">
    <source>
        <dbReference type="Proteomes" id="UP000271587"/>
    </source>
</evidence>
<dbReference type="AlphaFoldDB" id="A0A3G6IZ73"/>
<protein>
    <submittedName>
        <fullName evidence="2">Uncharacterized protein</fullName>
    </submittedName>
</protein>
<dbReference type="EMBL" id="CP033897">
    <property type="protein sequence ID" value="AZA11091.1"/>
    <property type="molecule type" value="Genomic_DNA"/>
</dbReference>
<dbReference type="RefSeq" id="WP_123933554.1">
    <property type="nucleotide sequence ID" value="NZ_CP033897.1"/>
</dbReference>
<evidence type="ECO:0000313" key="2">
    <source>
        <dbReference type="EMBL" id="AZA11091.1"/>
    </source>
</evidence>
<reference evidence="2 3" key="1">
    <citation type="submission" date="2018-11" db="EMBL/GenBank/DDBJ databases">
        <authorList>
            <person name="Kleinhagauer T."/>
            <person name="Glaeser S.P."/>
            <person name="Spergser J."/>
            <person name="Ruckert C."/>
            <person name="Kaempfer P."/>
            <person name="Busse H.-J."/>
        </authorList>
    </citation>
    <scope>NUCLEOTIDE SEQUENCE [LARGE SCALE GENOMIC DNA]</scope>
    <source>
        <strain evidence="2 3">W8</strain>
    </source>
</reference>
<proteinExistence type="predicted"/>
<organism evidence="2 3">
    <name type="scientific">Corynebacterium gerontici</name>
    <dbReference type="NCBI Taxonomy" id="2079234"/>
    <lineage>
        <taxon>Bacteria</taxon>
        <taxon>Bacillati</taxon>
        <taxon>Actinomycetota</taxon>
        <taxon>Actinomycetes</taxon>
        <taxon>Mycobacteriales</taxon>
        <taxon>Corynebacteriaceae</taxon>
        <taxon>Corynebacterium</taxon>
    </lineage>
</organism>
<feature type="region of interest" description="Disordered" evidence="1">
    <location>
        <begin position="1"/>
        <end position="42"/>
    </location>
</feature>
<gene>
    <name evidence="2" type="ORF">CGERO_03870</name>
</gene>